<feature type="compositionally biased region" description="Polar residues" evidence="1">
    <location>
        <begin position="129"/>
        <end position="141"/>
    </location>
</feature>
<name>A0A0N5AYX6_9BILA</name>
<feature type="transmembrane region" description="Helical" evidence="2">
    <location>
        <begin position="21"/>
        <end position="41"/>
    </location>
</feature>
<evidence type="ECO:0000313" key="4">
    <source>
        <dbReference type="WBParaSite" id="SMUV_0001017801-mRNA-1"/>
    </source>
</evidence>
<dbReference type="AlphaFoldDB" id="A0A0N5AYX6"/>
<proteinExistence type="predicted"/>
<keyword evidence="2" id="KW-1133">Transmembrane helix</keyword>
<dbReference type="Proteomes" id="UP000046393">
    <property type="component" value="Unplaced"/>
</dbReference>
<evidence type="ECO:0000256" key="2">
    <source>
        <dbReference type="SAM" id="Phobius"/>
    </source>
</evidence>
<reference evidence="4" key="1">
    <citation type="submission" date="2017-02" db="UniProtKB">
        <authorList>
            <consortium name="WormBaseParasite"/>
        </authorList>
    </citation>
    <scope>IDENTIFICATION</scope>
</reference>
<accession>A0A0N5AYX6</accession>
<sequence>MNGYLRKPCAMLQYSCQRFCRLGLLFDNLSLISVLFIYFIFIGSHYNFIAAAHTTSFIRTPSDSLNQHTLNNSKNEVNATKISAPLLGQLLKSESGPGNSVDSLKNKPFTQESTIRYVDFVNDDNDTIKLQNSSNHSSSLFRTDHDRLEKDSEETKSHSASSKQFNFRPYEQPNGFPYLSKANSAGRHFLNLINRKSLRKRGSISRYLKFRNEHNNNILNGRNKCSDTECQVKSEEMRTVREKKESLDTPLVIISSAYGSKTNTRATDNVDRLRSSYLGRKLSGEEPVGVSDGYSDSGYYSLSQGYSRKGYSGSGHLKASPETLYEAAVIKAHPLEDLGIDAGMVAFKNVPPNTAFSEIYTEPEETSVNITKSQIPLAVSSQQQLDSDAQNICISLKSSYRLHNITDNQFLSLCGSNFTSTNATNPQSVPLHHDKNEVS</sequence>
<keyword evidence="2" id="KW-0472">Membrane</keyword>
<protein>
    <submittedName>
        <fullName evidence="4">Uncharacterized protein</fullName>
    </submittedName>
</protein>
<feature type="compositionally biased region" description="Basic and acidic residues" evidence="1">
    <location>
        <begin position="142"/>
        <end position="157"/>
    </location>
</feature>
<feature type="region of interest" description="Disordered" evidence="1">
    <location>
        <begin position="129"/>
        <end position="168"/>
    </location>
</feature>
<organism evidence="3 4">
    <name type="scientific">Syphacia muris</name>
    <dbReference type="NCBI Taxonomy" id="451379"/>
    <lineage>
        <taxon>Eukaryota</taxon>
        <taxon>Metazoa</taxon>
        <taxon>Ecdysozoa</taxon>
        <taxon>Nematoda</taxon>
        <taxon>Chromadorea</taxon>
        <taxon>Rhabditida</taxon>
        <taxon>Spirurina</taxon>
        <taxon>Oxyuridomorpha</taxon>
        <taxon>Oxyuroidea</taxon>
        <taxon>Oxyuridae</taxon>
        <taxon>Syphacia</taxon>
    </lineage>
</organism>
<evidence type="ECO:0000256" key="1">
    <source>
        <dbReference type="SAM" id="MobiDB-lite"/>
    </source>
</evidence>
<keyword evidence="2" id="KW-0812">Transmembrane</keyword>
<evidence type="ECO:0000313" key="3">
    <source>
        <dbReference type="Proteomes" id="UP000046393"/>
    </source>
</evidence>
<dbReference type="WBParaSite" id="SMUV_0001017801-mRNA-1">
    <property type="protein sequence ID" value="SMUV_0001017801-mRNA-1"/>
    <property type="gene ID" value="SMUV_0001017801"/>
</dbReference>
<keyword evidence="3" id="KW-1185">Reference proteome</keyword>